<organism evidence="1">
    <name type="scientific">marine sediment metagenome</name>
    <dbReference type="NCBI Taxonomy" id="412755"/>
    <lineage>
        <taxon>unclassified sequences</taxon>
        <taxon>metagenomes</taxon>
        <taxon>ecological metagenomes</taxon>
    </lineage>
</organism>
<reference evidence="1" key="1">
    <citation type="journal article" date="2015" name="Nature">
        <title>Complex archaea that bridge the gap between prokaryotes and eukaryotes.</title>
        <authorList>
            <person name="Spang A."/>
            <person name="Saw J.H."/>
            <person name="Jorgensen S.L."/>
            <person name="Zaremba-Niedzwiedzka K."/>
            <person name="Martijn J."/>
            <person name="Lind A.E."/>
            <person name="van Eijk R."/>
            <person name="Schleper C."/>
            <person name="Guy L."/>
            <person name="Ettema T.J."/>
        </authorList>
    </citation>
    <scope>NUCLEOTIDE SEQUENCE</scope>
</reference>
<accession>A0A0F9CTI3</accession>
<sequence>PKDDRKNEVITDLAEIRYCEEHGYLVHEMLTTSDTKEFFTTAINTFLLGERPESDLGWMQFFRIVPLTSGEGMIFPFRDRSKTGEGAHGIVFEDVGEGGEIHFSTVESKEKFVKAIKRATALGYSNEWFEDSMIGLIEMTTEDFRDAHDDKMAAIHYGIITTALSSGVSKSTIVGGSTLDDFITGINSAVAIMKRDKFTPSILLIAPEQEDIAKQALKDVYRDRSVTDSAARLTLIETQHLAAGTAALIQPRSRLVSVDRAALQLGTFDDLLHDSQTLVAKFRRGAAVLDGKCIRGITGL</sequence>
<name>A0A0F9CTI3_9ZZZZ</name>
<dbReference type="Pfam" id="PF25209">
    <property type="entry name" value="Phage_capsid_4"/>
    <property type="match status" value="1"/>
</dbReference>
<proteinExistence type="predicted"/>
<comment type="caution">
    <text evidence="1">The sequence shown here is derived from an EMBL/GenBank/DDBJ whole genome shotgun (WGS) entry which is preliminary data.</text>
</comment>
<dbReference type="EMBL" id="LAZR01034652">
    <property type="protein sequence ID" value="KKL44731.1"/>
    <property type="molecule type" value="Genomic_DNA"/>
</dbReference>
<dbReference type="SUPFAM" id="SSF56563">
    <property type="entry name" value="Major capsid protein gp5"/>
    <property type="match status" value="1"/>
</dbReference>
<gene>
    <name evidence="1" type="ORF">LCGC14_2362740</name>
</gene>
<dbReference type="AlphaFoldDB" id="A0A0F9CTI3"/>
<protein>
    <submittedName>
        <fullName evidence="1">Uncharacterized protein</fullName>
    </submittedName>
</protein>
<evidence type="ECO:0000313" key="1">
    <source>
        <dbReference type="EMBL" id="KKL44731.1"/>
    </source>
</evidence>
<feature type="non-terminal residue" evidence="1">
    <location>
        <position position="1"/>
    </location>
</feature>